<accession>A0A1A9AKJ4</accession>
<evidence type="ECO:0000313" key="3">
    <source>
        <dbReference type="Proteomes" id="UP000078555"/>
    </source>
</evidence>
<proteinExistence type="predicted"/>
<dbReference type="InterPro" id="IPR008780">
    <property type="entry name" value="Plasmodium_Vir"/>
</dbReference>
<evidence type="ECO:0000313" key="2">
    <source>
        <dbReference type="EMBL" id="SBT57139.1"/>
    </source>
</evidence>
<reference evidence="3" key="1">
    <citation type="submission" date="2016-05" db="EMBL/GenBank/DDBJ databases">
        <authorList>
            <person name="Naeem Raeece"/>
        </authorList>
    </citation>
    <scope>NUCLEOTIDE SEQUENCE [LARGE SCALE GENOMIC DNA]</scope>
</reference>
<gene>
    <name evidence="2" type="ORF">POVWA1_080390</name>
</gene>
<protein>
    <submittedName>
        <fullName evidence="2">PIR Superfamily Protein</fullName>
    </submittedName>
</protein>
<sequence>MPVQDDSTNFLSKKELNSEKFYETINLESSNLLKYHQKCKNIDGLIMDVHMIKICEKYLIYLEDCEKLNKQSSGYDVFILFIYWLYDELTNIYGSKNYSKISLDFANLQYLWSYENYSKINESNYKKIDCPEFYDKCKNYNPTIVLNTLNCHEKMKNERDPNLENAALEDFPGKVLESDPGSPGPLLSGIDRGSHDTYSTSGTSQIVYL</sequence>
<feature type="region of interest" description="Disordered" evidence="1">
    <location>
        <begin position="178"/>
        <end position="209"/>
    </location>
</feature>
<dbReference type="Proteomes" id="UP000078555">
    <property type="component" value="Unassembled WGS sequence"/>
</dbReference>
<dbReference type="EMBL" id="FLRD01001384">
    <property type="protein sequence ID" value="SBT57139.1"/>
    <property type="molecule type" value="Genomic_DNA"/>
</dbReference>
<evidence type="ECO:0000256" key="1">
    <source>
        <dbReference type="SAM" id="MobiDB-lite"/>
    </source>
</evidence>
<dbReference type="AlphaFoldDB" id="A0A1A9AKJ4"/>
<dbReference type="Pfam" id="PF05795">
    <property type="entry name" value="Plasmodium_Vir"/>
    <property type="match status" value="1"/>
</dbReference>
<feature type="compositionally biased region" description="Polar residues" evidence="1">
    <location>
        <begin position="196"/>
        <end position="209"/>
    </location>
</feature>
<organism evidence="2 3">
    <name type="scientific">Plasmodium ovale wallikeri</name>
    <dbReference type="NCBI Taxonomy" id="864142"/>
    <lineage>
        <taxon>Eukaryota</taxon>
        <taxon>Sar</taxon>
        <taxon>Alveolata</taxon>
        <taxon>Apicomplexa</taxon>
        <taxon>Aconoidasida</taxon>
        <taxon>Haemosporida</taxon>
        <taxon>Plasmodiidae</taxon>
        <taxon>Plasmodium</taxon>
        <taxon>Plasmodium (Plasmodium)</taxon>
    </lineage>
</organism>
<keyword evidence="3" id="KW-1185">Reference proteome</keyword>
<name>A0A1A9AKJ4_PLAOA</name>